<accession>A0A248KKL8</accession>
<protein>
    <submittedName>
        <fullName evidence="2">Uncharacterized protein</fullName>
    </submittedName>
</protein>
<keyword evidence="1" id="KW-0472">Membrane</keyword>
<keyword evidence="1" id="KW-0812">Transmembrane</keyword>
<dbReference type="AlphaFoldDB" id="A0A248KKL8"/>
<evidence type="ECO:0000256" key="1">
    <source>
        <dbReference type="SAM" id="Phobius"/>
    </source>
</evidence>
<gene>
    <name evidence="2" type="ORF">CEW81_18260</name>
</gene>
<dbReference type="EMBL" id="CP022114">
    <property type="protein sequence ID" value="ASG63932.1"/>
    <property type="molecule type" value="Genomic_DNA"/>
</dbReference>
<reference evidence="2 3" key="1">
    <citation type="submission" date="2017-06" db="EMBL/GenBank/DDBJ databases">
        <title>Origin of plasmid-mediated fosfomycin resistance gene fosA3.</title>
        <authorList>
            <person name="Ito R."/>
            <person name="Pacey M.P."/>
            <person name="Doi Y."/>
        </authorList>
    </citation>
    <scope>NUCLEOTIDE SEQUENCE [LARGE SCALE GENOMIC DNA]</scope>
    <source>
        <strain evidence="2 3">YDC799</strain>
    </source>
</reference>
<name>A0A248KKL8_9ENTR</name>
<dbReference type="Proteomes" id="UP000197098">
    <property type="component" value="Chromosome"/>
</dbReference>
<sequence>MHDKTHSLLRFLGAGGLMALIGLAVTIGRYESSIETTVLTVKDQQTQLAAVVTEIHVEQQEITDVDRRVARLEDRK</sequence>
<feature type="transmembrane region" description="Helical" evidence="1">
    <location>
        <begin position="7"/>
        <end position="27"/>
    </location>
</feature>
<evidence type="ECO:0000313" key="2">
    <source>
        <dbReference type="EMBL" id="ASG63932.1"/>
    </source>
</evidence>
<evidence type="ECO:0000313" key="3">
    <source>
        <dbReference type="Proteomes" id="UP000197098"/>
    </source>
</evidence>
<keyword evidence="1" id="KW-1133">Transmembrane helix</keyword>
<organism evidence="2 3">
    <name type="scientific">Kluyvera genomosp. 3</name>
    <dbReference type="NCBI Taxonomy" id="2774055"/>
    <lineage>
        <taxon>Bacteria</taxon>
        <taxon>Pseudomonadati</taxon>
        <taxon>Pseudomonadota</taxon>
        <taxon>Gammaproteobacteria</taxon>
        <taxon>Enterobacterales</taxon>
        <taxon>Enterobacteriaceae</taxon>
        <taxon>Kluyvera</taxon>
    </lineage>
</organism>
<proteinExistence type="predicted"/>